<evidence type="ECO:0000256" key="9">
    <source>
        <dbReference type="ARBA" id="ARBA00023242"/>
    </source>
</evidence>
<dbReference type="Proteomes" id="UP000092154">
    <property type="component" value="Unassembled WGS sequence"/>
</dbReference>
<dbReference type="GO" id="GO:0000494">
    <property type="term" value="P:box C/D sno(s)RNA 3'-end processing"/>
    <property type="evidence" value="ECO:0007669"/>
    <property type="project" value="TreeGrafter"/>
</dbReference>
<dbReference type="FunCoup" id="A0A1B7MTI7">
    <property type="interactions" value="435"/>
</dbReference>
<dbReference type="FunFam" id="3.30.200.20:FF:000056">
    <property type="entry name" value="Fibrillarin like 1"/>
    <property type="match status" value="1"/>
</dbReference>
<dbReference type="PIRSF" id="PIRSF006540">
    <property type="entry name" value="Nop17p"/>
    <property type="match status" value="1"/>
</dbReference>
<dbReference type="GO" id="GO:0008649">
    <property type="term" value="F:rRNA methyltransferase activity"/>
    <property type="evidence" value="ECO:0007669"/>
    <property type="project" value="TreeGrafter"/>
</dbReference>
<dbReference type="PRINTS" id="PR00052">
    <property type="entry name" value="FIBRILLARIN"/>
</dbReference>
<evidence type="ECO:0000256" key="5">
    <source>
        <dbReference type="ARBA" id="ARBA00022603"/>
    </source>
</evidence>
<evidence type="ECO:0000256" key="10">
    <source>
        <dbReference type="ARBA" id="ARBA00023274"/>
    </source>
</evidence>
<keyword evidence="6" id="KW-0808">Transferase</keyword>
<dbReference type="CDD" id="cd02440">
    <property type="entry name" value="AdoMet_MTases"/>
    <property type="match status" value="1"/>
</dbReference>
<comment type="subcellular location">
    <subcellularLocation>
        <location evidence="1">Nucleus</location>
        <location evidence="1">Nucleolus</location>
    </subcellularLocation>
</comment>
<dbReference type="SUPFAM" id="SSF53335">
    <property type="entry name" value="S-adenosyl-L-methionine-dependent methyltransferases"/>
    <property type="match status" value="1"/>
</dbReference>
<evidence type="ECO:0000256" key="6">
    <source>
        <dbReference type="ARBA" id="ARBA00022679"/>
    </source>
</evidence>
<dbReference type="EMBL" id="KV448461">
    <property type="protein sequence ID" value="OAX35867.1"/>
    <property type="molecule type" value="Genomic_DNA"/>
</dbReference>
<dbReference type="GO" id="GO:0003723">
    <property type="term" value="F:RNA binding"/>
    <property type="evidence" value="ECO:0007669"/>
    <property type="project" value="UniProtKB-KW"/>
</dbReference>
<protein>
    <recommendedName>
        <fullName evidence="3">rRNA 2'-O-methyltransferase fibrillarin</fullName>
    </recommendedName>
    <alternativeName>
        <fullName evidence="11">Histone-glutamine methyltransferase</fullName>
    </alternativeName>
</protein>
<name>A0A1B7MTI7_9AGAM</name>
<dbReference type="GO" id="GO:0032040">
    <property type="term" value="C:small-subunit processome"/>
    <property type="evidence" value="ECO:0007669"/>
    <property type="project" value="TreeGrafter"/>
</dbReference>
<evidence type="ECO:0000256" key="8">
    <source>
        <dbReference type="ARBA" id="ARBA00022884"/>
    </source>
</evidence>
<accession>A0A1B7MTI7</accession>
<dbReference type="SMART" id="SM01206">
    <property type="entry name" value="Fibrillarin"/>
    <property type="match status" value="1"/>
</dbReference>
<comment type="catalytic activity">
    <reaction evidence="12">
        <text>L-glutaminyl-[histone H2A] + S-adenosyl-L-methionine = N(5)-methyl-L-glutaminyl-[histone H2A] + S-adenosyl-L-homocysteine + H(+)</text>
        <dbReference type="Rhea" id="RHEA:50904"/>
        <dbReference type="Rhea" id="RHEA-COMP:12837"/>
        <dbReference type="Rhea" id="RHEA-COMP:12839"/>
        <dbReference type="ChEBI" id="CHEBI:15378"/>
        <dbReference type="ChEBI" id="CHEBI:30011"/>
        <dbReference type="ChEBI" id="CHEBI:57856"/>
        <dbReference type="ChEBI" id="CHEBI:59789"/>
        <dbReference type="ChEBI" id="CHEBI:61891"/>
    </reaction>
</comment>
<dbReference type="InterPro" id="IPR000692">
    <property type="entry name" value="Fibrillarin"/>
</dbReference>
<proteinExistence type="inferred from homology"/>
<sequence length="272" mass="28741">MCGGRGGGVQSRGRGGPGGRGGGGRGGGRGRGGPGGGARGGAKVILEPHRHPGVFIAKGKDHLLVTKNLVPGESVYGEKRISIEGGVDDTKVEYRVWNPFRSKLAAGVLGGMEKIFIEPGKKVLYLGAASGTSVSHVADIVGPEGVVYAVEFSPRSGRDLINMAKKRTNVIPIVEDARFPNKYRMLVSTVDVIFADVAQPDQARIVILNAQSFLKNGGHVVISIKASCIDSVAAPSAVFVQEVQKLRENKLKPIEQITLEPYERDHAMVAGE</sequence>
<evidence type="ECO:0000256" key="3">
    <source>
        <dbReference type="ARBA" id="ARBA00015190"/>
    </source>
</evidence>
<keyword evidence="15" id="KW-1185">Reference proteome</keyword>
<keyword evidence="10" id="KW-0687">Ribonucleoprotein</keyword>
<keyword evidence="4" id="KW-0698">rRNA processing</keyword>
<evidence type="ECO:0000256" key="11">
    <source>
        <dbReference type="ARBA" id="ARBA00032245"/>
    </source>
</evidence>
<evidence type="ECO:0000313" key="14">
    <source>
        <dbReference type="EMBL" id="OAX35867.1"/>
    </source>
</evidence>
<reference evidence="14 15" key="1">
    <citation type="submission" date="2016-06" db="EMBL/GenBank/DDBJ databases">
        <title>Comparative genomics of the ectomycorrhizal sister species Rhizopogon vinicolor and Rhizopogon vesiculosus (Basidiomycota: Boletales) reveals a divergence of the mating type B locus.</title>
        <authorList>
            <consortium name="DOE Joint Genome Institute"/>
            <person name="Mujic A.B."/>
            <person name="Kuo A."/>
            <person name="Tritt A."/>
            <person name="Lipzen A."/>
            <person name="Chen C."/>
            <person name="Johnson J."/>
            <person name="Sharma A."/>
            <person name="Barry K."/>
            <person name="Grigoriev I.V."/>
            <person name="Spatafora J.W."/>
        </authorList>
    </citation>
    <scope>NUCLEOTIDE SEQUENCE [LARGE SCALE GENOMIC DNA]</scope>
    <source>
        <strain evidence="14 15">AM-OR11-026</strain>
    </source>
</reference>
<evidence type="ECO:0000256" key="12">
    <source>
        <dbReference type="ARBA" id="ARBA00047568"/>
    </source>
</evidence>
<dbReference type="GO" id="GO:0000452">
    <property type="term" value="P:snoRNA guided rRNA 2'-O-methylation"/>
    <property type="evidence" value="ECO:0007669"/>
    <property type="project" value="UniProtKB-ARBA"/>
</dbReference>
<dbReference type="OrthoDB" id="1859733at2759"/>
<gene>
    <name evidence="14" type="ORF">K503DRAFT_745334</name>
</gene>
<keyword evidence="8" id="KW-0694">RNA-binding</keyword>
<dbReference type="GO" id="GO:1990259">
    <property type="term" value="F:histone H2AQ104 methyltransferase activity"/>
    <property type="evidence" value="ECO:0007669"/>
    <property type="project" value="TreeGrafter"/>
</dbReference>
<dbReference type="GO" id="GO:0031428">
    <property type="term" value="C:box C/D methylation guide snoRNP complex"/>
    <property type="evidence" value="ECO:0007669"/>
    <property type="project" value="TreeGrafter"/>
</dbReference>
<evidence type="ECO:0000256" key="4">
    <source>
        <dbReference type="ARBA" id="ARBA00022552"/>
    </source>
</evidence>
<dbReference type="STRING" id="1314800.A0A1B7MTI7"/>
<comment type="similarity">
    <text evidence="2">Belongs to the methyltransferase superfamily. Fibrillarin family.</text>
</comment>
<keyword evidence="5" id="KW-0489">Methyltransferase</keyword>
<dbReference type="InterPro" id="IPR020813">
    <property type="entry name" value="Fibrillarin_CS"/>
</dbReference>
<organism evidence="14 15">
    <name type="scientific">Rhizopogon vinicolor AM-OR11-026</name>
    <dbReference type="NCBI Taxonomy" id="1314800"/>
    <lineage>
        <taxon>Eukaryota</taxon>
        <taxon>Fungi</taxon>
        <taxon>Dikarya</taxon>
        <taxon>Basidiomycota</taxon>
        <taxon>Agaricomycotina</taxon>
        <taxon>Agaricomycetes</taxon>
        <taxon>Agaricomycetidae</taxon>
        <taxon>Boletales</taxon>
        <taxon>Suillineae</taxon>
        <taxon>Rhizopogonaceae</taxon>
        <taxon>Rhizopogon</taxon>
    </lineage>
</organism>
<dbReference type="InParanoid" id="A0A1B7MTI7"/>
<dbReference type="AlphaFoldDB" id="A0A1B7MTI7"/>
<feature type="compositionally biased region" description="Gly residues" evidence="13">
    <location>
        <begin position="1"/>
        <end position="40"/>
    </location>
</feature>
<evidence type="ECO:0000256" key="13">
    <source>
        <dbReference type="SAM" id="MobiDB-lite"/>
    </source>
</evidence>
<dbReference type="Gene3D" id="3.40.50.150">
    <property type="entry name" value="Vaccinia Virus protein VP39"/>
    <property type="match status" value="1"/>
</dbReference>
<dbReference type="PANTHER" id="PTHR10335:SF17">
    <property type="entry name" value="FIBRILLARIN"/>
    <property type="match status" value="1"/>
</dbReference>
<dbReference type="HAMAP" id="MF_00351">
    <property type="entry name" value="RNA_methyltransf_FlpA"/>
    <property type="match status" value="1"/>
</dbReference>
<keyword evidence="9" id="KW-0539">Nucleus</keyword>
<evidence type="ECO:0000313" key="15">
    <source>
        <dbReference type="Proteomes" id="UP000092154"/>
    </source>
</evidence>
<feature type="region of interest" description="Disordered" evidence="13">
    <location>
        <begin position="1"/>
        <end position="43"/>
    </location>
</feature>
<dbReference type="FunFam" id="3.40.50.150:FF:000001">
    <property type="entry name" value="Fibrillarin like 1"/>
    <property type="match status" value="1"/>
</dbReference>
<dbReference type="NCBIfam" id="NF003276">
    <property type="entry name" value="PRK04266.1-2"/>
    <property type="match status" value="1"/>
</dbReference>
<keyword evidence="7" id="KW-0949">S-adenosyl-L-methionine</keyword>
<dbReference type="Pfam" id="PF01269">
    <property type="entry name" value="Fibrillarin"/>
    <property type="match status" value="1"/>
</dbReference>
<dbReference type="PANTHER" id="PTHR10335">
    <property type="entry name" value="RRNA 2-O-METHYLTRANSFERASE FIBRILLARIN"/>
    <property type="match status" value="1"/>
</dbReference>
<evidence type="ECO:0000256" key="1">
    <source>
        <dbReference type="ARBA" id="ARBA00004604"/>
    </source>
</evidence>
<dbReference type="InterPro" id="IPR029063">
    <property type="entry name" value="SAM-dependent_MTases_sf"/>
</dbReference>
<dbReference type="Gene3D" id="3.30.200.20">
    <property type="entry name" value="Phosphorylase Kinase, domain 1"/>
    <property type="match status" value="1"/>
</dbReference>
<dbReference type="PROSITE" id="PS00566">
    <property type="entry name" value="FIBRILLARIN"/>
    <property type="match status" value="1"/>
</dbReference>
<evidence type="ECO:0000256" key="2">
    <source>
        <dbReference type="ARBA" id="ARBA00010632"/>
    </source>
</evidence>
<evidence type="ECO:0000256" key="7">
    <source>
        <dbReference type="ARBA" id="ARBA00022691"/>
    </source>
</evidence>